<dbReference type="InterPro" id="IPR008979">
    <property type="entry name" value="Galactose-bd-like_sf"/>
</dbReference>
<reference evidence="9" key="2">
    <citation type="submission" date="2023-01" db="EMBL/GenBank/DDBJ databases">
        <title>Draft genome sequence of Agaribacter marinus strain NBRC 110023.</title>
        <authorList>
            <person name="Sun Q."/>
            <person name="Mori K."/>
        </authorList>
    </citation>
    <scope>NUCLEOTIDE SEQUENCE</scope>
    <source>
        <strain evidence="9">NBRC 110023</strain>
    </source>
</reference>
<comment type="caution">
    <text evidence="9">The sequence shown here is derived from an EMBL/GenBank/DDBJ whole genome shotgun (WGS) entry which is preliminary data.</text>
</comment>
<evidence type="ECO:0000313" key="10">
    <source>
        <dbReference type="Proteomes" id="UP001156601"/>
    </source>
</evidence>
<dbReference type="Gene3D" id="2.70.98.10">
    <property type="match status" value="1"/>
</dbReference>
<dbReference type="Gene3D" id="3.20.20.80">
    <property type="entry name" value="Glycosidases"/>
    <property type="match status" value="1"/>
</dbReference>
<dbReference type="PANTHER" id="PTHR46323:SF2">
    <property type="entry name" value="BETA-GALACTOSIDASE"/>
    <property type="match status" value="1"/>
</dbReference>
<evidence type="ECO:0000256" key="6">
    <source>
        <dbReference type="ARBA" id="ARBA00032230"/>
    </source>
</evidence>
<dbReference type="Proteomes" id="UP001156601">
    <property type="component" value="Unassembled WGS sequence"/>
</dbReference>
<protein>
    <recommendedName>
        <fullName evidence="3 7">Beta-galactosidase</fullName>
        <ecNumber evidence="3 7">3.2.1.23</ecNumber>
    </recommendedName>
    <alternativeName>
        <fullName evidence="6 7">Lactase</fullName>
    </alternativeName>
</protein>
<reference evidence="9" key="1">
    <citation type="journal article" date="2014" name="Int. J. Syst. Evol. Microbiol.">
        <title>Complete genome sequence of Corynebacterium casei LMG S-19264T (=DSM 44701T), isolated from a smear-ripened cheese.</title>
        <authorList>
            <consortium name="US DOE Joint Genome Institute (JGI-PGF)"/>
            <person name="Walter F."/>
            <person name="Albersmeier A."/>
            <person name="Kalinowski J."/>
            <person name="Ruckert C."/>
        </authorList>
    </citation>
    <scope>NUCLEOTIDE SEQUENCE</scope>
    <source>
        <strain evidence="9">NBRC 110023</strain>
    </source>
</reference>
<dbReference type="SMART" id="SM01038">
    <property type="entry name" value="Bgal_small_N"/>
    <property type="match status" value="1"/>
</dbReference>
<dbReference type="InterPro" id="IPR013783">
    <property type="entry name" value="Ig-like_fold"/>
</dbReference>
<dbReference type="GO" id="GO:0005990">
    <property type="term" value="P:lactose catabolic process"/>
    <property type="evidence" value="ECO:0007669"/>
    <property type="project" value="TreeGrafter"/>
</dbReference>
<dbReference type="PRINTS" id="PR00132">
    <property type="entry name" value="GLHYDRLASE2"/>
</dbReference>
<dbReference type="SUPFAM" id="SSF49303">
    <property type="entry name" value="beta-Galactosidase/glucuronidase domain"/>
    <property type="match status" value="2"/>
</dbReference>
<comment type="similarity">
    <text evidence="2 7">Belongs to the glycosyl hydrolase 2 family.</text>
</comment>
<dbReference type="Pfam" id="PF02929">
    <property type="entry name" value="Bgal_small_N"/>
    <property type="match status" value="1"/>
</dbReference>
<dbReference type="SUPFAM" id="SSF51445">
    <property type="entry name" value="(Trans)glycosidases"/>
    <property type="match status" value="1"/>
</dbReference>
<keyword evidence="4 7" id="KW-0378">Hydrolase</keyword>
<dbReference type="InterPro" id="IPR017853">
    <property type="entry name" value="GH"/>
</dbReference>
<keyword evidence="5 7" id="KW-0326">Glycosidase</keyword>
<dbReference type="InterPro" id="IPR023230">
    <property type="entry name" value="Glyco_hydro_2_CS"/>
</dbReference>
<dbReference type="SUPFAM" id="SSF74650">
    <property type="entry name" value="Galactose mutarotase-like"/>
    <property type="match status" value="1"/>
</dbReference>
<dbReference type="Pfam" id="PF02837">
    <property type="entry name" value="Glyco_hydro_2_N"/>
    <property type="match status" value="1"/>
</dbReference>
<evidence type="ECO:0000256" key="4">
    <source>
        <dbReference type="ARBA" id="ARBA00022801"/>
    </source>
</evidence>
<dbReference type="InterPro" id="IPR006102">
    <property type="entry name" value="Ig-like_GH2"/>
</dbReference>
<keyword evidence="10" id="KW-1185">Reference proteome</keyword>
<dbReference type="PROSITE" id="PS00719">
    <property type="entry name" value="GLYCOSYL_HYDROL_F2_1"/>
    <property type="match status" value="1"/>
</dbReference>
<dbReference type="AlphaFoldDB" id="A0AA37T739"/>
<dbReference type="InterPro" id="IPR006101">
    <property type="entry name" value="Glyco_hydro_2"/>
</dbReference>
<feature type="domain" description="Beta galactosidase small chain/" evidence="8">
    <location>
        <begin position="838"/>
        <end position="1108"/>
    </location>
</feature>
<dbReference type="InterPro" id="IPR014718">
    <property type="entry name" value="GH-type_carb-bd"/>
</dbReference>
<dbReference type="PANTHER" id="PTHR46323">
    <property type="entry name" value="BETA-GALACTOSIDASE"/>
    <property type="match status" value="1"/>
</dbReference>
<dbReference type="InterPro" id="IPR006103">
    <property type="entry name" value="Glyco_hydro_2_cat"/>
</dbReference>
<dbReference type="EMBL" id="BSOT01000012">
    <property type="protein sequence ID" value="GLR72715.1"/>
    <property type="molecule type" value="Genomic_DNA"/>
</dbReference>
<dbReference type="InterPro" id="IPR050347">
    <property type="entry name" value="Bact_Beta-galactosidase"/>
</dbReference>
<evidence type="ECO:0000256" key="3">
    <source>
        <dbReference type="ARBA" id="ARBA00012756"/>
    </source>
</evidence>
<evidence type="ECO:0000256" key="2">
    <source>
        <dbReference type="ARBA" id="ARBA00007401"/>
    </source>
</evidence>
<dbReference type="Pfam" id="PF16353">
    <property type="entry name" value="LacZ_4"/>
    <property type="match status" value="1"/>
</dbReference>
<dbReference type="Gene3D" id="2.60.40.10">
    <property type="entry name" value="Immunoglobulins"/>
    <property type="match status" value="2"/>
</dbReference>
<gene>
    <name evidence="9" type="ORF">GCM10007852_36230</name>
</gene>
<sequence>MLWKMLSRQQLLWKITSPKNALRVVVSVITLLVVSSCSSTQLNNSSAVANKHQAYQSKDWESPEVISRNRLPTRSVPYSYVNIDDALSLDRERSQYINLNGDWAFKFQYDDEDIDQGFVTETFDHSSWQTLPVPSNVELHGFDIPFYTNTDLPFYSNKTGNPLPDTSPLISRANPVSKYIHDFELPKGWQEQEIILHFGGISSAYYVWVNGHKVGYSQGSMLPAEFDVTAYVKPGKNKIALQVMRWSDGSYLEGQDMWKLSGIHREVLLLARPKVAIKDFFARPTLSEDYTKGHLRIRPFLTSSNNDMLKGWRVESQLYLNDKAVLANSQSVPADAIMQQYPQRENIQFDIFSLEVDKPLLWSAEQPNLYTLVMSLYDDQNNLIEAKSARVGFRDVKLNKDTGQLLINGKSIKLIGVNRHDHHAVRGKALTREDLERDLRMMKQNNFNAVRTAHYPNDAYLLELADQYGLYVMDEANVESHMFGGQFSNDPMWVPAIMDRITRMVHRDKNHPSIISWSLGNESGMGPAHAAAASWIKDYDPSRFVHYEGAQSLQEHPEFIEPPKTWYWVPETLEKLGRHTPLANPTDPPYVDVISRMYPSLDYLKGLSDSPYIKRPIVMCEYSHAMGNSLGNLDEFWVLIWERDNLIGGFIWDWMDQGLEHTNEDGVKFLAYGGDFGDVPNSNAFNQNGIVDSYGNPTPELHHAKYVFQPFWFTADDIASGKITIKNRQFHSDASDYTFNWQLMADDTALTGGSIEVEDFAPQSTKTVNVDLPSTQAVAGVRYWLRISAHVKNTTQWSDAGAEMAKEKFELPWFIAKDKNQENVSDTIIVENTNSALRLGNTEFSAVFDKKTGWLSSLTYKGENVLVAPLKANFWRPQTDNDARAWKSHNTLAFWKTAQRQLSLSNFEYKRDNDTHLVSITHTIDDKVTFSHEYKLFGNGHIEVNVDFVGAPNLPSLKRIGMQTGVNASLDNVRYYGRGPYENYIDRNSSAEINIYDDKASNMFYHYMVPQENGNRTDIDWWKMSNSKGSALFIDGKTALSMSVWPYSQVNIDSADHPYDLEAQGFNTLNIDFIQSGVGGTDSWTALGAPLEKYQVRSGKYKYSFSLSPKP</sequence>
<evidence type="ECO:0000256" key="5">
    <source>
        <dbReference type="ARBA" id="ARBA00023295"/>
    </source>
</evidence>
<comment type="catalytic activity">
    <reaction evidence="1 7">
        <text>Hydrolysis of terminal non-reducing beta-D-galactose residues in beta-D-galactosides.</text>
        <dbReference type="EC" id="3.2.1.23"/>
    </reaction>
</comment>
<dbReference type="InterPro" id="IPR011013">
    <property type="entry name" value="Gal_mutarotase_sf_dom"/>
</dbReference>
<evidence type="ECO:0000313" key="9">
    <source>
        <dbReference type="EMBL" id="GLR72715.1"/>
    </source>
</evidence>
<evidence type="ECO:0000256" key="1">
    <source>
        <dbReference type="ARBA" id="ARBA00001412"/>
    </source>
</evidence>
<dbReference type="InterPro" id="IPR036156">
    <property type="entry name" value="Beta-gal/glucu_dom_sf"/>
</dbReference>
<dbReference type="GO" id="GO:0030246">
    <property type="term" value="F:carbohydrate binding"/>
    <property type="evidence" value="ECO:0007669"/>
    <property type="project" value="InterPro"/>
</dbReference>
<accession>A0AA37T739</accession>
<dbReference type="EC" id="3.2.1.23" evidence="3 7"/>
<dbReference type="Pfam" id="PF02836">
    <property type="entry name" value="Glyco_hydro_2_C"/>
    <property type="match status" value="1"/>
</dbReference>
<dbReference type="Gene3D" id="2.60.120.260">
    <property type="entry name" value="Galactose-binding domain-like"/>
    <property type="match status" value="1"/>
</dbReference>
<dbReference type="SUPFAM" id="SSF49785">
    <property type="entry name" value="Galactose-binding domain-like"/>
    <property type="match status" value="1"/>
</dbReference>
<dbReference type="InterPro" id="IPR006104">
    <property type="entry name" value="Glyco_hydro_2_N"/>
</dbReference>
<name>A0AA37T739_9ALTE</name>
<evidence type="ECO:0000256" key="7">
    <source>
        <dbReference type="RuleBase" id="RU361154"/>
    </source>
</evidence>
<dbReference type="InterPro" id="IPR023232">
    <property type="entry name" value="Glyco_hydro_2_AS"/>
</dbReference>
<organism evidence="9 10">
    <name type="scientific">Agaribacter marinus</name>
    <dbReference type="NCBI Taxonomy" id="1431249"/>
    <lineage>
        <taxon>Bacteria</taxon>
        <taxon>Pseudomonadati</taxon>
        <taxon>Pseudomonadota</taxon>
        <taxon>Gammaproteobacteria</taxon>
        <taxon>Alteromonadales</taxon>
        <taxon>Alteromonadaceae</taxon>
        <taxon>Agaribacter</taxon>
    </lineage>
</organism>
<dbReference type="GO" id="GO:0009341">
    <property type="term" value="C:beta-galactosidase complex"/>
    <property type="evidence" value="ECO:0007669"/>
    <property type="project" value="InterPro"/>
</dbReference>
<dbReference type="InterPro" id="IPR032312">
    <property type="entry name" value="LacZ_4"/>
</dbReference>
<evidence type="ECO:0000259" key="8">
    <source>
        <dbReference type="SMART" id="SM01038"/>
    </source>
</evidence>
<proteinExistence type="inferred from homology"/>
<dbReference type="InterPro" id="IPR004199">
    <property type="entry name" value="B-gal_small/dom_5"/>
</dbReference>
<dbReference type="GO" id="GO:0004565">
    <property type="term" value="F:beta-galactosidase activity"/>
    <property type="evidence" value="ECO:0007669"/>
    <property type="project" value="UniProtKB-EC"/>
</dbReference>
<dbReference type="Pfam" id="PF00703">
    <property type="entry name" value="Glyco_hydro_2"/>
    <property type="match status" value="1"/>
</dbReference>
<dbReference type="PROSITE" id="PS00608">
    <property type="entry name" value="GLYCOSYL_HYDROL_F2_2"/>
    <property type="match status" value="1"/>
</dbReference>